<accession>X1AEF0</accession>
<keyword evidence="2" id="KW-0813">Transport</keyword>
<gene>
    <name evidence="4" type="ORF">S01H4_11863</name>
</gene>
<feature type="non-terminal residue" evidence="4">
    <location>
        <position position="277"/>
    </location>
</feature>
<comment type="similarity">
    <text evidence="1">Belongs to the bacterial solute-binding protein 7 family.</text>
</comment>
<reference evidence="4" key="1">
    <citation type="journal article" date="2014" name="Front. Microbiol.">
        <title>High frequency of phylogenetically diverse reductive dehalogenase-homologous genes in deep subseafloor sedimentary metagenomes.</title>
        <authorList>
            <person name="Kawai M."/>
            <person name="Futagami T."/>
            <person name="Toyoda A."/>
            <person name="Takaki Y."/>
            <person name="Nishi S."/>
            <person name="Hori S."/>
            <person name="Arai W."/>
            <person name="Tsubouchi T."/>
            <person name="Morono Y."/>
            <person name="Uchiyama I."/>
            <person name="Ito T."/>
            <person name="Fujiyama A."/>
            <person name="Inagaki F."/>
            <person name="Takami H."/>
        </authorList>
    </citation>
    <scope>NUCLEOTIDE SEQUENCE</scope>
    <source>
        <strain evidence="4">Expedition CK06-06</strain>
    </source>
</reference>
<dbReference type="PANTHER" id="PTHR33376">
    <property type="match status" value="1"/>
</dbReference>
<dbReference type="GO" id="GO:0055085">
    <property type="term" value="P:transmembrane transport"/>
    <property type="evidence" value="ECO:0007669"/>
    <property type="project" value="InterPro"/>
</dbReference>
<protein>
    <recommendedName>
        <fullName evidence="5">SsuA/THI5-like domain-containing protein</fullName>
    </recommendedName>
</protein>
<sequence>MEIVFYPNGLLGEHDETFHAVQEGSIEMSALYPYTNLVPNGTIDGMCWSTQTFDQGAVLYKPPHGMLFKVMSGAYKEVGMHLLFMIVDGIYGIGNNVRPIKTPDDFKNLKWRVSATLGYVKTFENMGKGTGMTLSTIPWGELYNALDRGVVDGCWSTWSAMVEERHMEVLKYYTALDLQFSVNYIVVNEEAWDNLPLELQKAINKAGEIAERYNYESHRRAISNYKIKIAESGCEIYYPTPEELELFREKSNIPAIWEELFAPSIEKLYLYFFSPPY</sequence>
<proteinExistence type="inferred from homology"/>
<dbReference type="AlphaFoldDB" id="X1AEF0"/>
<dbReference type="InterPro" id="IPR018389">
    <property type="entry name" value="DctP_fam"/>
</dbReference>
<dbReference type="InterPro" id="IPR038404">
    <property type="entry name" value="TRAP_DctP_sf"/>
</dbReference>
<dbReference type="NCBIfam" id="NF037995">
    <property type="entry name" value="TRAP_S1"/>
    <property type="match status" value="1"/>
</dbReference>
<dbReference type="PANTHER" id="PTHR33376:SF7">
    <property type="entry name" value="C4-DICARBOXYLATE-BINDING PROTEIN DCTB"/>
    <property type="match status" value="1"/>
</dbReference>
<name>X1AEF0_9ZZZZ</name>
<comment type="caution">
    <text evidence="4">The sequence shown here is derived from an EMBL/GenBank/DDBJ whole genome shotgun (WGS) entry which is preliminary data.</text>
</comment>
<evidence type="ECO:0008006" key="5">
    <source>
        <dbReference type="Google" id="ProtNLM"/>
    </source>
</evidence>
<evidence type="ECO:0000256" key="2">
    <source>
        <dbReference type="ARBA" id="ARBA00022448"/>
    </source>
</evidence>
<evidence type="ECO:0000313" key="4">
    <source>
        <dbReference type="EMBL" id="GAG58431.1"/>
    </source>
</evidence>
<dbReference type="CDD" id="cd13603">
    <property type="entry name" value="PBP2_TRAP_Siap_TeaA_like"/>
    <property type="match status" value="1"/>
</dbReference>
<dbReference type="EMBL" id="BART01004901">
    <property type="protein sequence ID" value="GAG58431.1"/>
    <property type="molecule type" value="Genomic_DNA"/>
</dbReference>
<keyword evidence="3" id="KW-0732">Signal</keyword>
<evidence type="ECO:0000256" key="3">
    <source>
        <dbReference type="ARBA" id="ARBA00022729"/>
    </source>
</evidence>
<organism evidence="4">
    <name type="scientific">marine sediment metagenome</name>
    <dbReference type="NCBI Taxonomy" id="412755"/>
    <lineage>
        <taxon>unclassified sequences</taxon>
        <taxon>metagenomes</taxon>
        <taxon>ecological metagenomes</taxon>
    </lineage>
</organism>
<evidence type="ECO:0000256" key="1">
    <source>
        <dbReference type="ARBA" id="ARBA00009023"/>
    </source>
</evidence>
<dbReference type="Pfam" id="PF03480">
    <property type="entry name" value="DctP"/>
    <property type="match status" value="1"/>
</dbReference>
<dbReference type="Gene3D" id="3.40.190.170">
    <property type="entry name" value="Bacterial extracellular solute-binding protein, family 7"/>
    <property type="match status" value="1"/>
</dbReference>